<sequence length="114" mass="12724">MFFGPIPAELGKLRKLTNLRISSNNFSGKIPSLESWRQLQKLEIQGSGLEGPIPASISILRNLQELRISDLSGQGSQFPDLSMMPNMKKLMLRSCNITGTIPSYISHMSNLRHL</sequence>
<dbReference type="EMBL" id="CM042011">
    <property type="protein sequence ID" value="KAI3763686.1"/>
    <property type="molecule type" value="Genomic_DNA"/>
</dbReference>
<proteinExistence type="predicted"/>
<comment type="caution">
    <text evidence="1">The sequence shown here is derived from an EMBL/GenBank/DDBJ whole genome shotgun (WGS) entry which is preliminary data.</text>
</comment>
<organism evidence="1 2">
    <name type="scientific">Cichorium intybus</name>
    <name type="common">Chicory</name>
    <dbReference type="NCBI Taxonomy" id="13427"/>
    <lineage>
        <taxon>Eukaryota</taxon>
        <taxon>Viridiplantae</taxon>
        <taxon>Streptophyta</taxon>
        <taxon>Embryophyta</taxon>
        <taxon>Tracheophyta</taxon>
        <taxon>Spermatophyta</taxon>
        <taxon>Magnoliopsida</taxon>
        <taxon>eudicotyledons</taxon>
        <taxon>Gunneridae</taxon>
        <taxon>Pentapetalae</taxon>
        <taxon>asterids</taxon>
        <taxon>campanulids</taxon>
        <taxon>Asterales</taxon>
        <taxon>Asteraceae</taxon>
        <taxon>Cichorioideae</taxon>
        <taxon>Cichorieae</taxon>
        <taxon>Cichoriinae</taxon>
        <taxon>Cichorium</taxon>
    </lineage>
</organism>
<gene>
    <name evidence="1" type="ORF">L2E82_13680</name>
</gene>
<reference evidence="2" key="1">
    <citation type="journal article" date="2022" name="Mol. Ecol. Resour.">
        <title>The genomes of chicory, endive, great burdock and yacon provide insights into Asteraceae palaeo-polyploidization history and plant inulin production.</title>
        <authorList>
            <person name="Fan W."/>
            <person name="Wang S."/>
            <person name="Wang H."/>
            <person name="Wang A."/>
            <person name="Jiang F."/>
            <person name="Liu H."/>
            <person name="Zhao H."/>
            <person name="Xu D."/>
            <person name="Zhang Y."/>
        </authorList>
    </citation>
    <scope>NUCLEOTIDE SEQUENCE [LARGE SCALE GENOMIC DNA]</scope>
    <source>
        <strain evidence="2">cv. Punajuju</strain>
    </source>
</reference>
<evidence type="ECO:0000313" key="1">
    <source>
        <dbReference type="EMBL" id="KAI3763686.1"/>
    </source>
</evidence>
<reference evidence="1 2" key="2">
    <citation type="journal article" date="2022" name="Mol. Ecol. Resour.">
        <title>The genomes of chicory, endive, great burdock and yacon provide insights into Asteraceae paleo-polyploidization history and plant inulin production.</title>
        <authorList>
            <person name="Fan W."/>
            <person name="Wang S."/>
            <person name="Wang H."/>
            <person name="Wang A."/>
            <person name="Jiang F."/>
            <person name="Liu H."/>
            <person name="Zhao H."/>
            <person name="Xu D."/>
            <person name="Zhang Y."/>
        </authorList>
    </citation>
    <scope>NUCLEOTIDE SEQUENCE [LARGE SCALE GENOMIC DNA]</scope>
    <source>
        <strain evidence="2">cv. Punajuju</strain>
        <tissue evidence="1">Leaves</tissue>
    </source>
</reference>
<evidence type="ECO:0000313" key="2">
    <source>
        <dbReference type="Proteomes" id="UP001055811"/>
    </source>
</evidence>
<keyword evidence="2" id="KW-1185">Reference proteome</keyword>
<dbReference type="Proteomes" id="UP001055811">
    <property type="component" value="Linkage Group LG03"/>
</dbReference>
<accession>A0ACB9EYA3</accession>
<protein>
    <submittedName>
        <fullName evidence="1">Uncharacterized protein</fullName>
    </submittedName>
</protein>
<name>A0ACB9EYA3_CICIN</name>